<dbReference type="RefSeq" id="WP_375734181.1">
    <property type="nucleotide sequence ID" value="NZ_JBCGDC010000027.1"/>
</dbReference>
<gene>
    <name evidence="1" type="ORF">AAFH96_12125</name>
</gene>
<reference evidence="1 2" key="1">
    <citation type="submission" date="2024-04" db="EMBL/GenBank/DDBJ databases">
        <title>Polymorphospora sp. isolated from Baiyangdian Lake in Xiong'an New Area.</title>
        <authorList>
            <person name="Zhang X."/>
            <person name="Liu J."/>
        </authorList>
    </citation>
    <scope>NUCLEOTIDE SEQUENCE [LARGE SCALE GENOMIC DNA]</scope>
    <source>
        <strain evidence="1 2">2-325</strain>
    </source>
</reference>
<sequence>MAEPVLDLAQRAGLQPVAAFAAGDSWLTAPRIGLVPSTRGWD</sequence>
<name>A0ABV5CQ15_9ACTN</name>
<organism evidence="1 2">
    <name type="scientific">Polymorphospora lycopeni</name>
    <dbReference type="NCBI Taxonomy" id="3140240"/>
    <lineage>
        <taxon>Bacteria</taxon>
        <taxon>Bacillati</taxon>
        <taxon>Actinomycetota</taxon>
        <taxon>Actinomycetes</taxon>
        <taxon>Micromonosporales</taxon>
        <taxon>Micromonosporaceae</taxon>
        <taxon>Polymorphospora</taxon>
    </lineage>
</organism>
<accession>A0ABV5CQ15</accession>
<dbReference type="Proteomes" id="UP001582793">
    <property type="component" value="Unassembled WGS sequence"/>
</dbReference>
<comment type="caution">
    <text evidence="1">The sequence shown here is derived from an EMBL/GenBank/DDBJ whole genome shotgun (WGS) entry which is preliminary data.</text>
</comment>
<keyword evidence="2" id="KW-1185">Reference proteome</keyword>
<proteinExistence type="predicted"/>
<evidence type="ECO:0000313" key="1">
    <source>
        <dbReference type="EMBL" id="MFB6393844.1"/>
    </source>
</evidence>
<dbReference type="EMBL" id="JBCGDC010000027">
    <property type="protein sequence ID" value="MFB6393844.1"/>
    <property type="molecule type" value="Genomic_DNA"/>
</dbReference>
<protein>
    <submittedName>
        <fullName evidence="1">Uncharacterized protein</fullName>
    </submittedName>
</protein>
<evidence type="ECO:0000313" key="2">
    <source>
        <dbReference type="Proteomes" id="UP001582793"/>
    </source>
</evidence>